<comment type="similarity">
    <text evidence="4 11">Belongs to the dihydroorotate dehydrogenase family. Type 2 subfamily.</text>
</comment>
<evidence type="ECO:0000256" key="1">
    <source>
        <dbReference type="ARBA" id="ARBA00003125"/>
    </source>
</evidence>
<dbReference type="AlphaFoldDB" id="A0A368ZW88"/>
<feature type="binding site" evidence="11">
    <location>
        <begin position="246"/>
        <end position="247"/>
    </location>
    <ligand>
        <name>substrate</name>
    </ligand>
</feature>
<dbReference type="RefSeq" id="WP_114366543.1">
    <property type="nucleotide sequence ID" value="NZ_BHZF01000003.1"/>
</dbReference>
<dbReference type="InterPro" id="IPR012135">
    <property type="entry name" value="Dihydroorotate_DH_1_2"/>
</dbReference>
<evidence type="ECO:0000256" key="2">
    <source>
        <dbReference type="ARBA" id="ARBA00004370"/>
    </source>
</evidence>
<comment type="cofactor">
    <cofactor evidence="11">
        <name>FMN</name>
        <dbReference type="ChEBI" id="CHEBI:58210"/>
    </cofactor>
    <text evidence="11">Binds 1 FMN per subunit.</text>
</comment>
<organism evidence="13 14">
    <name type="scientific">Schleiferia thermophila</name>
    <dbReference type="NCBI Taxonomy" id="884107"/>
    <lineage>
        <taxon>Bacteria</taxon>
        <taxon>Pseudomonadati</taxon>
        <taxon>Bacteroidota</taxon>
        <taxon>Flavobacteriia</taxon>
        <taxon>Flavobacteriales</taxon>
        <taxon>Schleiferiaceae</taxon>
        <taxon>Schleiferia</taxon>
    </lineage>
</organism>
<feature type="binding site" evidence="11">
    <location>
        <position position="69"/>
    </location>
    <ligand>
        <name>substrate</name>
    </ligand>
</feature>
<sequence length="345" mass="38542">MYTLIKNLLFLLDPERAHYMAMDSLKLARQLPGGELLLRLLFNAEEFRPFEWKGLTFRHPVGLAAGFDKDGRYLRELACLGFSFIEAGTVTPLPQPGNAKPRLFRLPKDQGLINRMGFNNRGVVELRSRLLRSRPKGMVIGGNIGKNKLTPNEEAQRDYLTCFEALHDQVDYFTINVSSPNTPGLRDLQEKKPLENIITALKRHPLQREKYRPILLKIAPDLTEGQVDDLLEVMHNTGLDGVVATNTTISRDGLKTPADRLKAIGAGGLSGAPLRERSDRILSQLAKGLPQEVLLIGVGGIFEAEDVRRKLDLGAHLVQVYTGFVYEGPTLVKRMIKELKSNGKN</sequence>
<dbReference type="UniPathway" id="UPA00070">
    <property type="reaction ID" value="UER00946"/>
</dbReference>
<keyword evidence="8 11" id="KW-0560">Oxidoreductase</keyword>
<protein>
    <recommendedName>
        <fullName evidence="11">Dihydroorotate dehydrogenase (quinone)</fullName>
        <ecNumber evidence="11">1.3.5.2</ecNumber>
    </recommendedName>
    <alternativeName>
        <fullName evidence="11">DHOdehase</fullName>
        <shortName evidence="11">DHOD</shortName>
        <shortName evidence="11">DHODase</shortName>
    </alternativeName>
    <alternativeName>
        <fullName evidence="11">Dihydroorotate oxidase</fullName>
    </alternativeName>
</protein>
<evidence type="ECO:0000256" key="4">
    <source>
        <dbReference type="ARBA" id="ARBA00005359"/>
    </source>
</evidence>
<evidence type="ECO:0000256" key="5">
    <source>
        <dbReference type="ARBA" id="ARBA00022630"/>
    </source>
</evidence>
<evidence type="ECO:0000256" key="7">
    <source>
        <dbReference type="ARBA" id="ARBA00022975"/>
    </source>
</evidence>
<comment type="function">
    <text evidence="1 11">Catalyzes the conversion of dihydroorotate to orotate with quinone as electron acceptor.</text>
</comment>
<dbReference type="CDD" id="cd04738">
    <property type="entry name" value="DHOD_2_like"/>
    <property type="match status" value="1"/>
</dbReference>
<dbReference type="SUPFAM" id="SSF51395">
    <property type="entry name" value="FMN-linked oxidoreductases"/>
    <property type="match status" value="1"/>
</dbReference>
<comment type="catalytic activity">
    <reaction evidence="10 11">
        <text>(S)-dihydroorotate + a quinone = orotate + a quinol</text>
        <dbReference type="Rhea" id="RHEA:30187"/>
        <dbReference type="ChEBI" id="CHEBI:24646"/>
        <dbReference type="ChEBI" id="CHEBI:30839"/>
        <dbReference type="ChEBI" id="CHEBI:30864"/>
        <dbReference type="ChEBI" id="CHEBI:132124"/>
        <dbReference type="EC" id="1.3.5.2"/>
    </reaction>
</comment>
<dbReference type="GO" id="GO:0106430">
    <property type="term" value="F:dihydroorotate dehydrogenase (quinone) activity"/>
    <property type="evidence" value="ECO:0007669"/>
    <property type="project" value="UniProtKB-EC"/>
</dbReference>
<feature type="binding site" evidence="11">
    <location>
        <position position="181"/>
    </location>
    <ligand>
        <name>substrate</name>
    </ligand>
</feature>
<keyword evidence="14" id="KW-1185">Reference proteome</keyword>
<dbReference type="InterPro" id="IPR005719">
    <property type="entry name" value="Dihydroorotate_DH_2"/>
</dbReference>
<dbReference type="InterPro" id="IPR005720">
    <property type="entry name" value="Dihydroorotate_DH_cat"/>
</dbReference>
<gene>
    <name evidence="11" type="primary">pyrD</name>
    <name evidence="13" type="ORF">DES35_10718</name>
</gene>
<keyword evidence="6 11" id="KW-0288">FMN</keyword>
<dbReference type="InterPro" id="IPR013785">
    <property type="entry name" value="Aldolase_TIM"/>
</dbReference>
<reference evidence="13 14" key="1">
    <citation type="submission" date="2018-07" db="EMBL/GenBank/DDBJ databases">
        <title>Genomic Encyclopedia of Type Strains, Phase IV (KMG-IV): sequencing the most valuable type-strain genomes for metagenomic binning, comparative biology and taxonomic classification.</title>
        <authorList>
            <person name="Goeker M."/>
        </authorList>
    </citation>
    <scope>NUCLEOTIDE SEQUENCE [LARGE SCALE GENOMIC DNA]</scope>
    <source>
        <strain evidence="13 14">DSM 21410</strain>
    </source>
</reference>
<dbReference type="Pfam" id="PF01180">
    <property type="entry name" value="DHO_dh"/>
    <property type="match status" value="1"/>
</dbReference>
<dbReference type="NCBIfam" id="NF003652">
    <property type="entry name" value="PRK05286.2-5"/>
    <property type="match status" value="1"/>
</dbReference>
<dbReference type="GO" id="GO:0005886">
    <property type="term" value="C:plasma membrane"/>
    <property type="evidence" value="ECO:0007669"/>
    <property type="project" value="UniProtKB-SubCell"/>
</dbReference>
<feature type="binding site" evidence="11">
    <location>
        <position position="271"/>
    </location>
    <ligand>
        <name>FMN</name>
        <dbReference type="ChEBI" id="CHEBI:58210"/>
    </ligand>
</feature>
<evidence type="ECO:0000259" key="12">
    <source>
        <dbReference type="Pfam" id="PF01180"/>
    </source>
</evidence>
<dbReference type="HAMAP" id="MF_00225">
    <property type="entry name" value="DHO_dh_type2"/>
    <property type="match status" value="1"/>
</dbReference>
<dbReference type="InterPro" id="IPR001295">
    <property type="entry name" value="Dihydroorotate_DH_CS"/>
</dbReference>
<dbReference type="Gene3D" id="3.20.20.70">
    <property type="entry name" value="Aldolase class I"/>
    <property type="match status" value="1"/>
</dbReference>
<evidence type="ECO:0000256" key="11">
    <source>
        <dbReference type="HAMAP-Rule" id="MF_00225"/>
    </source>
</evidence>
<dbReference type="PIRSF" id="PIRSF000164">
    <property type="entry name" value="DHO_oxidase"/>
    <property type="match status" value="1"/>
</dbReference>
<dbReference type="GO" id="GO:0005737">
    <property type="term" value="C:cytoplasm"/>
    <property type="evidence" value="ECO:0007669"/>
    <property type="project" value="InterPro"/>
</dbReference>
<keyword evidence="9 11" id="KW-0472">Membrane</keyword>
<feature type="binding site" evidence="11">
    <location>
        <position position="89"/>
    </location>
    <ligand>
        <name>FMN</name>
        <dbReference type="ChEBI" id="CHEBI:58210"/>
    </ligand>
</feature>
<dbReference type="NCBIfam" id="TIGR01036">
    <property type="entry name" value="pyrD_sub2"/>
    <property type="match status" value="1"/>
</dbReference>
<comment type="caution">
    <text evidence="13">The sequence shown here is derived from an EMBL/GenBank/DDBJ whole genome shotgun (WGS) entry which is preliminary data.</text>
</comment>
<dbReference type="Proteomes" id="UP000253517">
    <property type="component" value="Unassembled WGS sequence"/>
</dbReference>
<feature type="active site" description="Nucleophile" evidence="11">
    <location>
        <position position="179"/>
    </location>
</feature>
<evidence type="ECO:0000256" key="3">
    <source>
        <dbReference type="ARBA" id="ARBA00005161"/>
    </source>
</evidence>
<comment type="subunit">
    <text evidence="11">Monomer.</text>
</comment>
<dbReference type="InterPro" id="IPR050074">
    <property type="entry name" value="DHO_dehydrogenase"/>
</dbReference>
<proteinExistence type="inferred from homology"/>
<feature type="binding site" evidence="11">
    <location>
        <position position="176"/>
    </location>
    <ligand>
        <name>FMN</name>
        <dbReference type="ChEBI" id="CHEBI:58210"/>
    </ligand>
</feature>
<evidence type="ECO:0000313" key="14">
    <source>
        <dbReference type="Proteomes" id="UP000253517"/>
    </source>
</evidence>
<feature type="binding site" evidence="11">
    <location>
        <begin position="65"/>
        <end position="69"/>
    </location>
    <ligand>
        <name>FMN</name>
        <dbReference type="ChEBI" id="CHEBI:58210"/>
    </ligand>
</feature>
<dbReference type="PANTHER" id="PTHR48109:SF4">
    <property type="entry name" value="DIHYDROOROTATE DEHYDROGENASE (QUINONE), MITOCHONDRIAL"/>
    <property type="match status" value="1"/>
</dbReference>
<dbReference type="EC" id="1.3.5.2" evidence="11"/>
<dbReference type="EMBL" id="QPJS01000007">
    <property type="protein sequence ID" value="RCX01205.1"/>
    <property type="molecule type" value="Genomic_DNA"/>
</dbReference>
<keyword evidence="5 11" id="KW-0285">Flavoprotein</keyword>
<evidence type="ECO:0000313" key="13">
    <source>
        <dbReference type="EMBL" id="RCX01205.1"/>
    </source>
</evidence>
<evidence type="ECO:0000256" key="6">
    <source>
        <dbReference type="ARBA" id="ARBA00022643"/>
    </source>
</evidence>
<evidence type="ECO:0000256" key="10">
    <source>
        <dbReference type="ARBA" id="ARBA00048639"/>
    </source>
</evidence>
<comment type="pathway">
    <text evidence="3 11">Pyrimidine metabolism; UMP biosynthesis via de novo pathway; orotate from (S)-dihydroorotate (quinone route): step 1/1.</text>
</comment>
<feature type="binding site" evidence="11">
    <location>
        <position position="143"/>
    </location>
    <ligand>
        <name>FMN</name>
        <dbReference type="ChEBI" id="CHEBI:58210"/>
    </ligand>
</feature>
<feature type="domain" description="Dihydroorotate dehydrogenase catalytic" evidence="12">
    <location>
        <begin position="53"/>
        <end position="341"/>
    </location>
</feature>
<feature type="binding site" evidence="11">
    <location>
        <position position="245"/>
    </location>
    <ligand>
        <name>FMN</name>
        <dbReference type="ChEBI" id="CHEBI:58210"/>
    </ligand>
</feature>
<dbReference type="PROSITE" id="PS00911">
    <property type="entry name" value="DHODEHASE_1"/>
    <property type="match status" value="1"/>
</dbReference>
<name>A0A368ZW88_9FLAO</name>
<evidence type="ECO:0000256" key="8">
    <source>
        <dbReference type="ARBA" id="ARBA00023002"/>
    </source>
</evidence>
<feature type="binding site" evidence="11">
    <location>
        <position position="300"/>
    </location>
    <ligand>
        <name>FMN</name>
        <dbReference type="ChEBI" id="CHEBI:58210"/>
    </ligand>
</feature>
<dbReference type="GO" id="GO:0006207">
    <property type="term" value="P:'de novo' pyrimidine nucleobase biosynthetic process"/>
    <property type="evidence" value="ECO:0007669"/>
    <property type="project" value="UniProtKB-UniRule"/>
</dbReference>
<accession>A0A368ZW88</accession>
<dbReference type="GO" id="GO:0044205">
    <property type="term" value="P:'de novo' UMP biosynthetic process"/>
    <property type="evidence" value="ECO:0007669"/>
    <property type="project" value="UniProtKB-UniRule"/>
</dbReference>
<feature type="binding site" evidence="11">
    <location>
        <begin position="321"/>
        <end position="322"/>
    </location>
    <ligand>
        <name>FMN</name>
        <dbReference type="ChEBI" id="CHEBI:58210"/>
    </ligand>
</feature>
<feature type="binding site" evidence="11">
    <location>
        <position position="217"/>
    </location>
    <ligand>
        <name>FMN</name>
        <dbReference type="ChEBI" id="CHEBI:58210"/>
    </ligand>
</feature>
<dbReference type="PANTHER" id="PTHR48109">
    <property type="entry name" value="DIHYDROOROTATE DEHYDROGENASE (QUINONE), MITOCHONDRIAL-RELATED"/>
    <property type="match status" value="1"/>
</dbReference>
<keyword evidence="11" id="KW-1003">Cell membrane</keyword>
<feature type="binding site" evidence="11">
    <location>
        <position position="176"/>
    </location>
    <ligand>
        <name>substrate</name>
    </ligand>
</feature>
<evidence type="ECO:0000256" key="9">
    <source>
        <dbReference type="ARBA" id="ARBA00023136"/>
    </source>
</evidence>
<keyword evidence="7 11" id="KW-0665">Pyrimidine biosynthesis</keyword>
<comment type="subcellular location">
    <subcellularLocation>
        <location evidence="11">Cell membrane</location>
        <topology evidence="11">Peripheral membrane protein</topology>
    </subcellularLocation>
    <subcellularLocation>
        <location evidence="2">Membrane</location>
    </subcellularLocation>
</comment>
<feature type="binding site" evidence="11">
    <location>
        <begin position="114"/>
        <end position="118"/>
    </location>
    <ligand>
        <name>substrate</name>
    </ligand>
</feature>